<dbReference type="SUPFAM" id="SSF81321">
    <property type="entry name" value="Family A G protein-coupled receptor-like"/>
    <property type="match status" value="1"/>
</dbReference>
<protein>
    <recommendedName>
        <fullName evidence="6">G-protein coupled receptors family 1 profile domain-containing protein</fullName>
    </recommendedName>
</protein>
<dbReference type="PANTHER" id="PTHR23017:SF3">
    <property type="entry name" value="G-PROTEIN COUPLED RECEPTORS FAMILY 1 PROFILE DOMAIN-CONTAINING PROTEIN"/>
    <property type="match status" value="1"/>
</dbReference>
<organism evidence="7 8">
    <name type="scientific">Steinernema hermaphroditum</name>
    <dbReference type="NCBI Taxonomy" id="289476"/>
    <lineage>
        <taxon>Eukaryota</taxon>
        <taxon>Metazoa</taxon>
        <taxon>Ecdysozoa</taxon>
        <taxon>Nematoda</taxon>
        <taxon>Chromadorea</taxon>
        <taxon>Rhabditida</taxon>
        <taxon>Tylenchina</taxon>
        <taxon>Panagrolaimomorpha</taxon>
        <taxon>Strongyloidoidea</taxon>
        <taxon>Steinernematidae</taxon>
        <taxon>Steinernema</taxon>
    </lineage>
</organism>
<accession>A0AA39LLN1</accession>
<dbReference type="EMBL" id="JAUCMV010000004">
    <property type="protein sequence ID" value="KAK0401630.1"/>
    <property type="molecule type" value="Genomic_DNA"/>
</dbReference>
<feature type="transmembrane region" description="Helical" evidence="5">
    <location>
        <begin position="86"/>
        <end position="103"/>
    </location>
</feature>
<keyword evidence="2 5" id="KW-0812">Transmembrane</keyword>
<feature type="transmembrane region" description="Helical" evidence="5">
    <location>
        <begin position="12"/>
        <end position="32"/>
    </location>
</feature>
<reference evidence="7" key="1">
    <citation type="submission" date="2023-06" db="EMBL/GenBank/DDBJ databases">
        <title>Genomic analysis of the entomopathogenic nematode Steinernema hermaphroditum.</title>
        <authorList>
            <person name="Schwarz E.M."/>
            <person name="Heppert J.K."/>
            <person name="Baniya A."/>
            <person name="Schwartz H.T."/>
            <person name="Tan C.-H."/>
            <person name="Antoshechkin I."/>
            <person name="Sternberg P.W."/>
            <person name="Goodrich-Blair H."/>
            <person name="Dillman A.R."/>
        </authorList>
    </citation>
    <scope>NUCLEOTIDE SEQUENCE</scope>
    <source>
        <strain evidence="7">PS9179</strain>
        <tissue evidence="7">Whole animal</tissue>
    </source>
</reference>
<evidence type="ECO:0000313" key="8">
    <source>
        <dbReference type="Proteomes" id="UP001175271"/>
    </source>
</evidence>
<evidence type="ECO:0000256" key="4">
    <source>
        <dbReference type="ARBA" id="ARBA00023136"/>
    </source>
</evidence>
<dbReference type="PANTHER" id="PTHR23017">
    <property type="entry name" value="SERPENTINE RECEPTOR, CLASS X"/>
    <property type="match status" value="1"/>
</dbReference>
<sequence>MIPDFNPTTASTITISVGTLGVLANILALYAIRRNSAFSNAFGTLCQSHAVANIGVCAAFSVLTGGVTLLHPTWHSTYWGRRSGQLIFFFWEGSLFTHLFAAIDRATVINFPSRYSRIFGGGTVTKVILLVVWAIATAQSFPYFITSCSMTFDVTRFTYHHGEGLCGHITEHYTDFAVSFTTVIIIWMLDMSSLFRLIQLRENAPFRQTKRRHEIQLFFQSFTQSSLLMTSLASSYLLSALDHQNKWYFFSTTTLSSLFAHTLDGIVVIVFSKEIRRKISGRLSMYSVATLSRRKSSIFSTGVFPTYWY</sequence>
<evidence type="ECO:0000256" key="5">
    <source>
        <dbReference type="SAM" id="Phobius"/>
    </source>
</evidence>
<dbReference type="Gene3D" id="1.20.1070.10">
    <property type="entry name" value="Rhodopsin 7-helix transmembrane proteins"/>
    <property type="match status" value="1"/>
</dbReference>
<evidence type="ECO:0000256" key="3">
    <source>
        <dbReference type="ARBA" id="ARBA00022989"/>
    </source>
</evidence>
<name>A0AA39LLN1_9BILA</name>
<evidence type="ECO:0000256" key="2">
    <source>
        <dbReference type="ARBA" id="ARBA00022692"/>
    </source>
</evidence>
<comment type="caution">
    <text evidence="7">The sequence shown here is derived from an EMBL/GenBank/DDBJ whole genome shotgun (WGS) entry which is preliminary data.</text>
</comment>
<feature type="transmembrane region" description="Helical" evidence="5">
    <location>
        <begin position="176"/>
        <end position="197"/>
    </location>
</feature>
<feature type="transmembrane region" description="Helical" evidence="5">
    <location>
        <begin position="52"/>
        <end position="74"/>
    </location>
</feature>
<keyword evidence="4 5" id="KW-0472">Membrane</keyword>
<feature type="transmembrane region" description="Helical" evidence="5">
    <location>
        <begin position="217"/>
        <end position="241"/>
    </location>
</feature>
<keyword evidence="8" id="KW-1185">Reference proteome</keyword>
<keyword evidence="3 5" id="KW-1133">Transmembrane helix</keyword>
<comment type="subcellular location">
    <subcellularLocation>
        <location evidence="1">Membrane</location>
    </subcellularLocation>
</comment>
<proteinExistence type="predicted"/>
<dbReference type="CDD" id="cd00637">
    <property type="entry name" value="7tm_classA_rhodopsin-like"/>
    <property type="match status" value="1"/>
</dbReference>
<evidence type="ECO:0000313" key="7">
    <source>
        <dbReference type="EMBL" id="KAK0401630.1"/>
    </source>
</evidence>
<dbReference type="Pfam" id="PF10328">
    <property type="entry name" value="7TM_GPCR_Srx"/>
    <property type="match status" value="1"/>
</dbReference>
<dbReference type="GO" id="GO:0016020">
    <property type="term" value="C:membrane"/>
    <property type="evidence" value="ECO:0007669"/>
    <property type="project" value="UniProtKB-SubCell"/>
</dbReference>
<dbReference type="AlphaFoldDB" id="A0AA39LLN1"/>
<dbReference type="InterPro" id="IPR019430">
    <property type="entry name" value="7TM_GPCR_serpentine_rcpt_Srx"/>
</dbReference>
<evidence type="ECO:0000256" key="1">
    <source>
        <dbReference type="ARBA" id="ARBA00004370"/>
    </source>
</evidence>
<dbReference type="Proteomes" id="UP001175271">
    <property type="component" value="Unassembled WGS sequence"/>
</dbReference>
<feature type="domain" description="G-protein coupled receptors family 1 profile" evidence="6">
    <location>
        <begin position="24"/>
        <end position="185"/>
    </location>
</feature>
<gene>
    <name evidence="7" type="ORF">QR680_015886</name>
</gene>
<dbReference type="InterPro" id="IPR017452">
    <property type="entry name" value="GPCR_Rhodpsn_7TM"/>
</dbReference>
<feature type="transmembrane region" description="Helical" evidence="5">
    <location>
        <begin position="247"/>
        <end position="272"/>
    </location>
</feature>
<feature type="transmembrane region" description="Helical" evidence="5">
    <location>
        <begin position="115"/>
        <end position="136"/>
    </location>
</feature>
<dbReference type="PROSITE" id="PS50262">
    <property type="entry name" value="G_PROTEIN_RECEP_F1_2"/>
    <property type="match status" value="1"/>
</dbReference>
<evidence type="ECO:0000259" key="6">
    <source>
        <dbReference type="PROSITE" id="PS50262"/>
    </source>
</evidence>